<evidence type="ECO:0000256" key="2">
    <source>
        <dbReference type="ARBA" id="ARBA00022692"/>
    </source>
</evidence>
<name>A0A7S0QCR0_9CRYP</name>
<feature type="compositionally biased region" description="Basic and acidic residues" evidence="5">
    <location>
        <begin position="2131"/>
        <end position="2147"/>
    </location>
</feature>
<feature type="transmembrane region" description="Helical" evidence="6">
    <location>
        <begin position="784"/>
        <end position="801"/>
    </location>
</feature>
<feature type="domain" description="Ion transport" evidence="7">
    <location>
        <begin position="115"/>
        <end position="462"/>
    </location>
</feature>
<dbReference type="Gene3D" id="1.10.287.70">
    <property type="match status" value="4"/>
</dbReference>
<feature type="compositionally biased region" description="Acidic residues" evidence="5">
    <location>
        <begin position="2177"/>
        <end position="2202"/>
    </location>
</feature>
<feature type="domain" description="Ion transport" evidence="7">
    <location>
        <begin position="1158"/>
        <end position="1300"/>
    </location>
</feature>
<dbReference type="InterPro" id="IPR027359">
    <property type="entry name" value="Volt_channel_dom_sf"/>
</dbReference>
<evidence type="ECO:0000256" key="5">
    <source>
        <dbReference type="SAM" id="MobiDB-lite"/>
    </source>
</evidence>
<feature type="transmembrane region" description="Helical" evidence="6">
    <location>
        <begin position="897"/>
        <end position="914"/>
    </location>
</feature>
<dbReference type="GO" id="GO:0005248">
    <property type="term" value="F:voltage-gated sodium channel activity"/>
    <property type="evidence" value="ECO:0007669"/>
    <property type="project" value="TreeGrafter"/>
</dbReference>
<protein>
    <recommendedName>
        <fullName evidence="7">Ion transport domain-containing protein</fullName>
    </recommendedName>
</protein>
<feature type="transmembrane region" description="Helical" evidence="6">
    <location>
        <begin position="1601"/>
        <end position="1621"/>
    </location>
</feature>
<comment type="subcellular location">
    <subcellularLocation>
        <location evidence="1">Membrane</location>
        <topology evidence="1">Multi-pass membrane protein</topology>
    </subcellularLocation>
</comment>
<evidence type="ECO:0000256" key="4">
    <source>
        <dbReference type="ARBA" id="ARBA00023136"/>
    </source>
</evidence>
<feature type="transmembrane region" description="Helical" evidence="6">
    <location>
        <begin position="1245"/>
        <end position="1268"/>
    </location>
</feature>
<feature type="region of interest" description="Disordered" evidence="5">
    <location>
        <begin position="2131"/>
        <end position="2150"/>
    </location>
</feature>
<evidence type="ECO:0000256" key="1">
    <source>
        <dbReference type="ARBA" id="ARBA00004141"/>
    </source>
</evidence>
<evidence type="ECO:0000256" key="6">
    <source>
        <dbReference type="SAM" id="Phobius"/>
    </source>
</evidence>
<evidence type="ECO:0000256" key="3">
    <source>
        <dbReference type="ARBA" id="ARBA00022989"/>
    </source>
</evidence>
<feature type="transmembrane region" description="Helical" evidence="6">
    <location>
        <begin position="976"/>
        <end position="999"/>
    </location>
</feature>
<feature type="transmembrane region" description="Helical" evidence="6">
    <location>
        <begin position="1722"/>
        <end position="1744"/>
    </location>
</feature>
<feature type="region of interest" description="Disordered" evidence="5">
    <location>
        <begin position="2174"/>
        <end position="2202"/>
    </location>
</feature>
<accession>A0A7S0QCR0</accession>
<feature type="transmembrane region" description="Helical" evidence="6">
    <location>
        <begin position="1633"/>
        <end position="1652"/>
    </location>
</feature>
<feature type="domain" description="Ion transport" evidence="7">
    <location>
        <begin position="805"/>
        <end position="999"/>
    </location>
</feature>
<dbReference type="InterPro" id="IPR005821">
    <property type="entry name" value="Ion_trans_dom"/>
</dbReference>
<feature type="transmembrane region" description="Helical" evidence="6">
    <location>
        <begin position="1837"/>
        <end position="1861"/>
    </location>
</feature>
<feature type="transmembrane region" description="Helical" evidence="6">
    <location>
        <begin position="1499"/>
        <end position="1523"/>
    </location>
</feature>
<reference evidence="8" key="1">
    <citation type="submission" date="2021-01" db="EMBL/GenBank/DDBJ databases">
        <authorList>
            <person name="Corre E."/>
            <person name="Pelletier E."/>
            <person name="Niang G."/>
            <person name="Scheremetjew M."/>
            <person name="Finn R."/>
            <person name="Kale V."/>
            <person name="Holt S."/>
            <person name="Cochrane G."/>
            <person name="Meng A."/>
            <person name="Brown T."/>
            <person name="Cohen L."/>
        </authorList>
    </citation>
    <scope>NUCLEOTIDE SEQUENCE</scope>
    <source>
        <strain evidence="8">CCAP979/52</strain>
    </source>
</reference>
<dbReference type="PANTHER" id="PTHR10037:SF62">
    <property type="entry name" value="SODIUM CHANNEL PROTEIN 60E"/>
    <property type="match status" value="1"/>
</dbReference>
<organism evidence="8">
    <name type="scientific">Cryptomonas curvata</name>
    <dbReference type="NCBI Taxonomy" id="233186"/>
    <lineage>
        <taxon>Eukaryota</taxon>
        <taxon>Cryptophyceae</taxon>
        <taxon>Cryptomonadales</taxon>
        <taxon>Cryptomonadaceae</taxon>
        <taxon>Cryptomonas</taxon>
    </lineage>
</organism>
<feature type="compositionally biased region" description="Acidic residues" evidence="5">
    <location>
        <begin position="479"/>
        <end position="506"/>
    </location>
</feature>
<feature type="domain" description="Ion transport" evidence="7">
    <location>
        <begin position="1328"/>
        <end position="1527"/>
    </location>
</feature>
<dbReference type="Gene3D" id="1.20.120.350">
    <property type="entry name" value="Voltage-gated potassium channels. Chain C"/>
    <property type="match status" value="2"/>
</dbReference>
<feature type="transmembrane region" description="Helical" evidence="6">
    <location>
        <begin position="744"/>
        <end position="763"/>
    </location>
</feature>
<feature type="transmembrane region" description="Helical" evidence="6">
    <location>
        <begin position="858"/>
        <end position="877"/>
    </location>
</feature>
<feature type="region of interest" description="Disordered" evidence="5">
    <location>
        <begin position="475"/>
        <end position="509"/>
    </location>
</feature>
<dbReference type="InterPro" id="IPR043203">
    <property type="entry name" value="VGCC_Ca_Na"/>
</dbReference>
<feature type="transmembrane region" description="Helical" evidence="6">
    <location>
        <begin position="1184"/>
        <end position="1203"/>
    </location>
</feature>
<dbReference type="SUPFAM" id="SSF81324">
    <property type="entry name" value="Voltage-gated potassium channels"/>
    <property type="match status" value="2"/>
</dbReference>
<dbReference type="GO" id="GO:0001518">
    <property type="term" value="C:voltage-gated sodium channel complex"/>
    <property type="evidence" value="ECO:0007669"/>
    <property type="project" value="TreeGrafter"/>
</dbReference>
<dbReference type="EMBL" id="HBEZ01003040">
    <property type="protein sequence ID" value="CAD8624018.1"/>
    <property type="molecule type" value="Transcribed_RNA"/>
</dbReference>
<evidence type="ECO:0000259" key="7">
    <source>
        <dbReference type="Pfam" id="PF00520"/>
    </source>
</evidence>
<gene>
    <name evidence="8" type="ORF">CCUR1050_LOCUS1693</name>
</gene>
<feature type="transmembrane region" description="Helical" evidence="6">
    <location>
        <begin position="215"/>
        <end position="234"/>
    </location>
</feature>
<feature type="transmembrane region" description="Helical" evidence="6">
    <location>
        <begin position="1158"/>
        <end position="1178"/>
    </location>
</feature>
<feature type="domain" description="Ion transport" evidence="7">
    <location>
        <begin position="1601"/>
        <end position="1868"/>
    </location>
</feature>
<keyword evidence="4 6" id="KW-0472">Membrane</keyword>
<dbReference type="Pfam" id="PF00520">
    <property type="entry name" value="Ion_trans"/>
    <property type="match status" value="5"/>
</dbReference>
<feature type="transmembrane region" description="Helical" evidence="6">
    <location>
        <begin position="1461"/>
        <end position="1479"/>
    </location>
</feature>
<dbReference type="PANTHER" id="PTHR10037">
    <property type="entry name" value="VOLTAGE-GATED CATION CHANNEL CALCIUM AND SODIUM"/>
    <property type="match status" value="1"/>
</dbReference>
<feature type="transmembrane region" description="Helical" evidence="6">
    <location>
        <begin position="21"/>
        <end position="43"/>
    </location>
</feature>
<sequence length="2245" mass="252999">MALFGKLGGRIRRFTGTLNFFLSHYIFNAFLVGGAFYHLALIASHNCHGDSGERGFFCSKAWENCKRLEVSGVAKYVNGSLQCKIRDCSWFDFYDPVACKPIMLDYAENRSFFAILYEATNYWLRWIYSAIIVTRMLCGGLILSEGSFFRDFYCIMDLLIMASAWVNIYYPHGNMMFLMVLRFNIMIAKSTHPAAAPLRIITNSIINGVGELTCLYTLITFFMGFFALLAMSLIGSKGDFHNRCAVPLRGMDGTSFTYEPIMPPRTCRMDHLYNPDEIKSCYGDVWATESATNFVPASRIPGAVNHNSPGCRGTCASVPFYRRSTLGNQLNLTVNGRNENYGENIDGTDVYCIGPNLFPIERKTIPPTTAELLPLSNYKAANLTNWPPILDLRSWDNIGSASVSIYTVYYRSAWAEVFDATRASTSSAVFVVWVFIVMMVTYYILNTSVGIICRNYSVSVEQEADAVEARRKAALPPSLDDDGNDDEEVKEDDEDDEEEQDLEGTEEMTIREKQQKHMLSIINENPCGRGCGRLPIVVGKSICYIFELLGEFLARRVKLLGMACQPICEASSLWALGRSCVKNAVTACCRNCISVAIWFAIPNAPVKDFQQGIEGFAPLEWIGMASSFGCLLTLLMQQDTVNNYKCGCTAAQMDAAKNVTALKSCTPAGECLDQSGGFASDFLCVSNVCMPYQGAYGYACFNPLWNWKLEQLRLLTGNPPSQPSAIGWESDRTVWCTFGTSLHYVLYGWAFVLLLETFINWFGHQGWRNYLTDKLRGVDKSRQASVLKSIPVISMFFIHGVNVKNIVDAVANLATAAGILLTELSFGSTQILNGRVAYNTASSAFDSSSFLSTASLSWTFKFLRIAILCRFVVRIGLLERNPWYAAVIRGLRGVDKLLLGQSVILYTIFLFAIIGKEIFDYGYSIVSGPFTGYADFHDVPNALVPLLNIMASGSFYEYAKEATSVFSVPGFVYMSFYYFIVNFQVLNIFIAIIVQNYVLKDDEKIEAQIAILRTNFENQKTIKSWGASAYVEDSSYEESWGDFRAHYNELLKGAQLSLKSLMQFQRSEVKTGGPFSKETEDYLAGIDSSKDMMAKVNEEEKTEQQKQDERVDDVQKKLSIRRHTFHIEKQNPDETKKKLTLYARLKKMLTKLLADQRWNVFTAIIVVFSTAMAVITTLPSAIEFAISLVLFAFFLLEMIIKIVRYGVFGEWRFEDSPQGGSGGIVFLIRGLRSKKEMRRVTAGYFLRRWCILEFLIIVVQVLDIYISLLPKELQFTDPGLFKGLRAVRIIRLLSNLQNMQMPESLSWHQTSPFGYQMRVPVVQFADSNPIKTIMLALGASLPSIFLLMVIAFGMLIVFSLIGMEQFAGLLTTCSNDDDLYNKASLCNNSDSDCHPGYPGQCDSGRGVCILDQQHCFGNKLVLPSIYRSTNWRSVSSDVDFIFPEPRTWVSARLNFDTAPQAFFATFCSVSRSGVAFLMRSLGSVSGRTTAPISDGSSNFYAYVIILNLLVGVFICQVVIGIILTNLQLKSGYAFHTKEQLVWPATKNMFDRYMPDPKIYRIDAGSSDPVSKNNDEANSHPLKKVLSFFQDRFKMIQQSWKFQLMVTLTIFLNIATLFSYSYDSAGDEQLTEYWIGFACFVVYVLEAFVKIGAEPRRYFSNSSDQIDFLLTIWNMMELFVNPHILGIDVSLASLRMFRLFNLLMKIDAMIQLVKMITGGLLEALASGILLGFVMFVFGCVGTRFFSFLKDGNVMSPTQFGFTDLPESLITLFKLSSSTDQFLLDIIRDSEISAPLCTAPTWIPYGAPSFANPNPFGKWKNQDMGYADITTDCGNAQSAYIFFLFYIMTCNYVLLPTYIAVVLNNVFEESVKSYSLVKEEELKLFVEAWVLTFGRKDKLTFPVHKGDDEGDERKKVKQRHDFTQFDDLLQTLDMKSCRLCVEKNSAAYKLATTKLREEKGKPDSSSDLKPVVVDYKKIAVILLSVIEKVRPVTIVDRLRRDLAVKILEEESKRPPERKKKAREGKLHANINLPAETRERLNKTPKLKSEDLVFSYNIYVVLDQLLRLDSELDPIDDTCHAVLKKLVEEDDEDLFVYFEEYVERSGPDYSKEEQSKTMLRFKKKAFNIYSRSPHFKEKSSNPAAKKESNRRGSMMSIPEAAGEANHAVQTALDEPQHDLEDTDDDFELGTLDSEADDTGASEAGDELYGQVVDKENLDLKNWAACSGCRAPVEKSWDRCPSCNALVRK</sequence>
<keyword evidence="3 6" id="KW-1133">Transmembrane helix</keyword>
<feature type="transmembrane region" description="Helical" evidence="6">
    <location>
        <begin position="1333"/>
        <end position="1361"/>
    </location>
</feature>
<keyword evidence="2 6" id="KW-0812">Transmembrane</keyword>
<feature type="transmembrane region" description="Helical" evidence="6">
    <location>
        <begin position="152"/>
        <end position="170"/>
    </location>
</feature>
<proteinExistence type="predicted"/>
<feature type="transmembrane region" description="Helical" evidence="6">
    <location>
        <begin position="428"/>
        <end position="445"/>
    </location>
</feature>
<feature type="transmembrane region" description="Helical" evidence="6">
    <location>
        <begin position="126"/>
        <end position="143"/>
    </location>
</feature>
<evidence type="ECO:0000313" key="8">
    <source>
        <dbReference type="EMBL" id="CAD8624018.1"/>
    </source>
</evidence>